<gene>
    <name evidence="2" type="ORF">S06H3_37174</name>
</gene>
<organism evidence="2">
    <name type="scientific">marine sediment metagenome</name>
    <dbReference type="NCBI Taxonomy" id="412755"/>
    <lineage>
        <taxon>unclassified sequences</taxon>
        <taxon>metagenomes</taxon>
        <taxon>ecological metagenomes</taxon>
    </lineage>
</organism>
<name>X1N3K3_9ZZZZ</name>
<proteinExistence type="predicted"/>
<protein>
    <submittedName>
        <fullName evidence="2">Uncharacterized protein</fullName>
    </submittedName>
</protein>
<accession>X1N3K3</accession>
<feature type="non-terminal residue" evidence="2">
    <location>
        <position position="31"/>
    </location>
</feature>
<feature type="compositionally biased region" description="Basic and acidic residues" evidence="1">
    <location>
        <begin position="12"/>
        <end position="24"/>
    </location>
</feature>
<evidence type="ECO:0000256" key="1">
    <source>
        <dbReference type="SAM" id="MobiDB-lite"/>
    </source>
</evidence>
<dbReference type="EMBL" id="BARV01022561">
    <property type="protein sequence ID" value="GAI21435.1"/>
    <property type="molecule type" value="Genomic_DNA"/>
</dbReference>
<dbReference type="AlphaFoldDB" id="X1N3K3"/>
<feature type="region of interest" description="Disordered" evidence="1">
    <location>
        <begin position="1"/>
        <end position="31"/>
    </location>
</feature>
<reference evidence="2" key="1">
    <citation type="journal article" date="2014" name="Front. Microbiol.">
        <title>High frequency of phylogenetically diverse reductive dehalogenase-homologous genes in deep subseafloor sedimentary metagenomes.</title>
        <authorList>
            <person name="Kawai M."/>
            <person name="Futagami T."/>
            <person name="Toyoda A."/>
            <person name="Takaki Y."/>
            <person name="Nishi S."/>
            <person name="Hori S."/>
            <person name="Arai W."/>
            <person name="Tsubouchi T."/>
            <person name="Morono Y."/>
            <person name="Uchiyama I."/>
            <person name="Ito T."/>
            <person name="Fujiyama A."/>
            <person name="Inagaki F."/>
            <person name="Takami H."/>
        </authorList>
    </citation>
    <scope>NUCLEOTIDE SEQUENCE</scope>
    <source>
        <strain evidence="2">Expedition CK06-06</strain>
    </source>
</reference>
<feature type="compositionally biased region" description="Basic residues" evidence="1">
    <location>
        <begin position="1"/>
        <end position="11"/>
    </location>
</feature>
<comment type="caution">
    <text evidence="2">The sequence shown here is derived from an EMBL/GenBank/DDBJ whole genome shotgun (WGS) entry which is preliminary data.</text>
</comment>
<sequence>MPGLRSTKHVIPHTDDEQNARKIPESNQTQR</sequence>
<evidence type="ECO:0000313" key="2">
    <source>
        <dbReference type="EMBL" id="GAI21435.1"/>
    </source>
</evidence>